<organism evidence="10 11">
    <name type="scientific">Elusimicrobium minutum (strain Pei191)</name>
    <dbReference type="NCBI Taxonomy" id="445932"/>
    <lineage>
        <taxon>Bacteria</taxon>
        <taxon>Pseudomonadati</taxon>
        <taxon>Elusimicrobiota</taxon>
        <taxon>Elusimicrobia</taxon>
        <taxon>Elusimicrobiales</taxon>
        <taxon>Elusimicrobiaceae</taxon>
        <taxon>Elusimicrobium</taxon>
    </lineage>
</organism>
<dbReference type="RefSeq" id="WP_012414698.1">
    <property type="nucleotide sequence ID" value="NC_010644.1"/>
</dbReference>
<dbReference type="Pfam" id="PF07837">
    <property type="entry name" value="FTCD_N"/>
    <property type="match status" value="1"/>
</dbReference>
<evidence type="ECO:0000313" key="11">
    <source>
        <dbReference type="Proteomes" id="UP000001029"/>
    </source>
</evidence>
<dbReference type="GO" id="GO:0005737">
    <property type="term" value="C:cytoplasm"/>
    <property type="evidence" value="ECO:0007669"/>
    <property type="project" value="UniProtKB-SubCell"/>
</dbReference>
<dbReference type="InterPro" id="IPR037064">
    <property type="entry name" value="Formiminotransferase_N_sf"/>
</dbReference>
<dbReference type="Gene3D" id="3.30.70.670">
    <property type="entry name" value="Formiminotransferase, C-terminal subdomain"/>
    <property type="match status" value="1"/>
</dbReference>
<keyword evidence="5 10" id="KW-0808">Transferase</keyword>
<dbReference type="InterPro" id="IPR012886">
    <property type="entry name" value="Formiminotransferase_N"/>
</dbReference>
<dbReference type="STRING" id="445932.Emin_0528"/>
<evidence type="ECO:0000256" key="5">
    <source>
        <dbReference type="ARBA" id="ARBA00022679"/>
    </source>
</evidence>
<proteinExistence type="predicted"/>
<dbReference type="InterPro" id="IPR004227">
    <property type="entry name" value="Formiminotransferase_cat"/>
</dbReference>
<dbReference type="SMART" id="SM01221">
    <property type="entry name" value="FTCD"/>
    <property type="match status" value="1"/>
</dbReference>
<evidence type="ECO:0000256" key="3">
    <source>
        <dbReference type="ARBA" id="ARBA00012252"/>
    </source>
</evidence>
<dbReference type="NCBIfam" id="TIGR02024">
    <property type="entry name" value="FtcD"/>
    <property type="match status" value="1"/>
</dbReference>
<dbReference type="HOGENOM" id="CLU_040037_0_0_0"/>
<keyword evidence="11" id="KW-1185">Reference proteome</keyword>
<evidence type="ECO:0000256" key="2">
    <source>
        <dbReference type="ARBA" id="ARBA00005082"/>
    </source>
</evidence>
<reference evidence="10 11" key="1">
    <citation type="journal article" date="2009" name="Appl. Environ. Microbiol.">
        <title>Genomic analysis of 'Elusimicrobium minutum,' the first cultivated representative of the phylum 'Elusimicrobia' (formerly termite group 1).</title>
        <authorList>
            <person name="Herlemann D.P.R."/>
            <person name="Geissinger O."/>
            <person name="Ikeda-Ohtsubo W."/>
            <person name="Kunin V."/>
            <person name="Sun H."/>
            <person name="Lapidus A."/>
            <person name="Hugenholtz P."/>
            <person name="Brune A."/>
        </authorList>
    </citation>
    <scope>NUCLEOTIDE SEQUENCE [LARGE SCALE GENOMIC DNA]</scope>
    <source>
        <strain evidence="10 11">Pei191</strain>
    </source>
</reference>
<dbReference type="Proteomes" id="UP000001029">
    <property type="component" value="Chromosome"/>
</dbReference>
<dbReference type="SUPFAM" id="SSF55116">
    <property type="entry name" value="Formiminotransferase domain of formiminotransferase-cyclodeaminase"/>
    <property type="match status" value="2"/>
</dbReference>
<dbReference type="UniPathway" id="UPA00379">
    <property type="reaction ID" value="UER00555"/>
</dbReference>
<keyword evidence="10" id="KW-0456">Lyase</keyword>
<dbReference type="AlphaFoldDB" id="B2KCG2"/>
<feature type="domain" description="Formiminotransferase N-terminal subdomain" evidence="9">
    <location>
        <begin position="2"/>
        <end position="179"/>
    </location>
</feature>
<dbReference type="EMBL" id="CP001055">
    <property type="protein sequence ID" value="ACC98083.1"/>
    <property type="molecule type" value="Genomic_DNA"/>
</dbReference>
<name>B2KCG2_ELUMP</name>
<gene>
    <name evidence="10" type="ordered locus">Emin_0528</name>
</gene>
<comment type="subcellular location">
    <subcellularLocation>
        <location evidence="1">Cytoplasm</location>
    </subcellularLocation>
</comment>
<evidence type="ECO:0000256" key="1">
    <source>
        <dbReference type="ARBA" id="ARBA00004496"/>
    </source>
</evidence>
<sequence length="319" mass="34888">MAMIECVPNISEGKNEAVIYQITEAVKKHNVKILSVEPGEDANRTVITFAGLKENIGAAAYACIEKAYELIDMSKHKGRHPRQGVVDVCPFIPLSGATMQDCVDISKSTAKKVACNLGLPVYLYENSAADESRRNLAVIRKGGYETLEEKLKNLPPDFGPHEITPKVKKGGAITIGAREFLIAYNITLNTKSAKLAEILARKIRQSGGGRKLPGVKAIGWYLPAYEAAQVSCNITNFHKTSVHTVFETVKHEAGLMNIEVKGSELIGLIPKEALMQAGDFYSQTACGCEKFSESEKLQNAVKFLGLDLHADFDYSKKII</sequence>
<accession>B2KCG2</accession>
<dbReference type="OrthoDB" id="9773217at2"/>
<evidence type="ECO:0000256" key="6">
    <source>
        <dbReference type="ARBA" id="ARBA00022808"/>
    </source>
</evidence>
<dbReference type="Gene3D" id="3.30.990.10">
    <property type="entry name" value="Formiminotransferase, N-terminal subdomain"/>
    <property type="match status" value="1"/>
</dbReference>
<dbReference type="InterPro" id="IPR051623">
    <property type="entry name" value="FTCD"/>
</dbReference>
<dbReference type="EC" id="2.1.2.5" evidence="3"/>
<dbReference type="KEGG" id="emi:Emin_0528"/>
<dbReference type="InterPro" id="IPR022384">
    <property type="entry name" value="FormiminoTrfase_cat_dom_sf"/>
</dbReference>
<keyword evidence="6" id="KW-0369">Histidine metabolism</keyword>
<protein>
    <recommendedName>
        <fullName evidence="3">glutamate formimidoyltransferase</fullName>
        <ecNumber evidence="3">2.1.2.5</ecNumber>
    </recommendedName>
</protein>
<dbReference type="PANTHER" id="PTHR12234:SF0">
    <property type="entry name" value="FORMIMIDOYLTRANSFERASE-CYCLODEAMINASE"/>
    <property type="match status" value="1"/>
</dbReference>
<dbReference type="InterPro" id="IPR013802">
    <property type="entry name" value="Formiminotransferase_C"/>
</dbReference>
<evidence type="ECO:0000259" key="8">
    <source>
        <dbReference type="SMART" id="SM01221"/>
    </source>
</evidence>
<dbReference type="GO" id="GO:0005542">
    <property type="term" value="F:folic acid binding"/>
    <property type="evidence" value="ECO:0007669"/>
    <property type="project" value="UniProtKB-KW"/>
</dbReference>
<keyword evidence="7" id="KW-0290">Folate-binding</keyword>
<dbReference type="GO" id="GO:0016829">
    <property type="term" value="F:lyase activity"/>
    <property type="evidence" value="ECO:0007669"/>
    <property type="project" value="UniProtKB-KW"/>
</dbReference>
<evidence type="ECO:0000256" key="7">
    <source>
        <dbReference type="ARBA" id="ARBA00022954"/>
    </source>
</evidence>
<dbReference type="SMART" id="SM01222">
    <property type="entry name" value="FTCD_N"/>
    <property type="match status" value="1"/>
</dbReference>
<dbReference type="GO" id="GO:0019556">
    <property type="term" value="P:L-histidine catabolic process to glutamate and formamide"/>
    <property type="evidence" value="ECO:0007669"/>
    <property type="project" value="UniProtKB-UniPathway"/>
</dbReference>
<dbReference type="Pfam" id="PF02971">
    <property type="entry name" value="FTCD"/>
    <property type="match status" value="1"/>
</dbReference>
<dbReference type="PANTHER" id="PTHR12234">
    <property type="entry name" value="FORMIMINOTRANSFERASE-CYCLODEAMINASE"/>
    <property type="match status" value="1"/>
</dbReference>
<evidence type="ECO:0000313" key="10">
    <source>
        <dbReference type="EMBL" id="ACC98083.1"/>
    </source>
</evidence>
<feature type="domain" description="Formiminotransferase C-terminal subdomain" evidence="8">
    <location>
        <begin position="180"/>
        <end position="313"/>
    </location>
</feature>
<dbReference type="GO" id="GO:0019557">
    <property type="term" value="P:L-histidine catabolic process to glutamate and formate"/>
    <property type="evidence" value="ECO:0007669"/>
    <property type="project" value="UniProtKB-UniPathway"/>
</dbReference>
<evidence type="ECO:0000259" key="9">
    <source>
        <dbReference type="SMART" id="SM01222"/>
    </source>
</evidence>
<comment type="pathway">
    <text evidence="2">Amino-acid degradation; L-histidine degradation into L-glutamate; L-glutamate from N-formimidoyl-L-glutamate (transferase route): step 1/1.</text>
</comment>
<dbReference type="InterPro" id="IPR037070">
    <property type="entry name" value="Formiminotransferase_C_sf"/>
</dbReference>
<keyword evidence="4" id="KW-0963">Cytoplasm</keyword>
<dbReference type="GO" id="GO:0030409">
    <property type="term" value="F:glutamate formimidoyltransferase activity"/>
    <property type="evidence" value="ECO:0007669"/>
    <property type="project" value="UniProtKB-EC"/>
</dbReference>
<evidence type="ECO:0000256" key="4">
    <source>
        <dbReference type="ARBA" id="ARBA00022490"/>
    </source>
</evidence>